<comment type="pathway">
    <text evidence="2">Cofactor biosynthesis; biotin biosynthesis.</text>
</comment>
<dbReference type="RefSeq" id="XP_037139780.1">
    <property type="nucleotide sequence ID" value="XM_037283884.1"/>
</dbReference>
<dbReference type="OrthoDB" id="425114at2759"/>
<dbReference type="InterPro" id="IPR015424">
    <property type="entry name" value="PyrdxlP-dep_Trfase"/>
</dbReference>
<evidence type="ECO:0000256" key="6">
    <source>
        <dbReference type="ARBA" id="ARBA00022756"/>
    </source>
</evidence>
<dbReference type="AlphaFoldDB" id="A0A7G3ZHX0"/>
<dbReference type="EMBL" id="CP059250">
    <property type="protein sequence ID" value="QLL33106.1"/>
    <property type="molecule type" value="Genomic_DNA"/>
</dbReference>
<evidence type="ECO:0000256" key="7">
    <source>
        <dbReference type="ARBA" id="ARBA00022898"/>
    </source>
</evidence>
<evidence type="ECO:0000256" key="8">
    <source>
        <dbReference type="RuleBase" id="RU003560"/>
    </source>
</evidence>
<dbReference type="GO" id="GO:0004141">
    <property type="term" value="F:dethiobiotin synthase activity"/>
    <property type="evidence" value="ECO:0007669"/>
    <property type="project" value="TreeGrafter"/>
</dbReference>
<dbReference type="UniPathway" id="UPA00078"/>
<dbReference type="GO" id="GO:0030170">
    <property type="term" value="F:pyridoxal phosphate binding"/>
    <property type="evidence" value="ECO:0007669"/>
    <property type="project" value="InterPro"/>
</dbReference>
<dbReference type="SUPFAM" id="SSF53383">
    <property type="entry name" value="PLP-dependent transferases"/>
    <property type="match status" value="1"/>
</dbReference>
<dbReference type="InterPro" id="IPR005815">
    <property type="entry name" value="BioA"/>
</dbReference>
<evidence type="ECO:0000256" key="2">
    <source>
        <dbReference type="ARBA" id="ARBA00004746"/>
    </source>
</evidence>
<evidence type="ECO:0000256" key="3">
    <source>
        <dbReference type="ARBA" id="ARBA00022576"/>
    </source>
</evidence>
<keyword evidence="3" id="KW-0032">Aminotransferase</keyword>
<dbReference type="KEGG" id="tgb:HG536_0E00160"/>
<dbReference type="InterPro" id="IPR015422">
    <property type="entry name" value="PyrdxlP-dep_Trfase_small"/>
</dbReference>
<reference evidence="9 10" key="1">
    <citation type="submission" date="2020-06" db="EMBL/GenBank/DDBJ databases">
        <title>The yeast mating-type switching endonuclease HO is a domesticated member of an unorthodox homing genetic element family.</title>
        <authorList>
            <person name="Coughlan A.Y."/>
            <person name="Lombardi L."/>
            <person name="Braun-Galleani S."/>
            <person name="Martos A.R."/>
            <person name="Galeote V."/>
            <person name="Bigey F."/>
            <person name="Dequin S."/>
            <person name="Byrne K.P."/>
            <person name="Wolfe K.H."/>
        </authorList>
    </citation>
    <scope>NUCLEOTIDE SEQUENCE [LARGE SCALE GENOMIC DNA]</scope>
    <source>
        <strain evidence="9 10">CBS764</strain>
    </source>
</reference>
<sequence length="487" mass="54520">MKFNPSVTDLLKYDRDHIWHPYTSMSNPMLVYPVKEAHGCEITLESEEPKNHKMIDAMSSWWCAIHGYNNKEINDALVSQITKVSHVMFGGLTHEPAITLVKKLLKLLNHDELQHCFLADSGSVAMEIALKMALQYQFSLNPVPSFQKRKFLTISKGYHGDTIGAMSVCDPFSSMHSIYSGYVAENIFAEGPSTVPTLPTSKIFKENPQLFGDTVAFDEKDIADFRVKLKNNHEEICAVVLEPILQGAGGMRLYHPQFLIEVRRLCDSYNIPLILDEIATGFGRTGAMFAFHHCKIYQDEQNIPKESQVDVYPDIICVGKALTGGYMTLSAVVTTPKIAITISNPSLPTGGCLMHGPTFMGNPLACAAANKSLDILLRGDWIDEVLFIENQLFVGLYKKVIADDVVMQVVSDIRITGAVAVLELKNAVDSLWFHHKFVSKGVYVRPFRNLCYIMPPYIISAEELSKVTRVIREVLREWAAEISAKKN</sequence>
<dbReference type="Gene3D" id="3.90.1150.10">
    <property type="entry name" value="Aspartate Aminotransferase, domain 1"/>
    <property type="match status" value="1"/>
</dbReference>
<keyword evidence="7 8" id="KW-0663">Pyridoxal phosphate</keyword>
<dbReference type="InterPro" id="IPR005814">
    <property type="entry name" value="Aminotrans_3"/>
</dbReference>
<gene>
    <name evidence="9" type="ORF">HG536_0E00160</name>
</gene>
<keyword evidence="6" id="KW-0093">Biotin biosynthesis</keyword>
<dbReference type="PANTHER" id="PTHR42684">
    <property type="entry name" value="ADENOSYLMETHIONINE-8-AMINO-7-OXONONANOATE AMINOTRANSFERASE"/>
    <property type="match status" value="1"/>
</dbReference>
<dbReference type="PANTHER" id="PTHR42684:SF3">
    <property type="entry name" value="ADENOSYLMETHIONINE-8-AMINO-7-OXONONANOATE AMINOTRANSFERASE"/>
    <property type="match status" value="1"/>
</dbReference>
<protein>
    <submittedName>
        <fullName evidence="9">Uncharacterized protein</fullName>
    </submittedName>
</protein>
<dbReference type="GeneID" id="59326302"/>
<evidence type="ECO:0000313" key="10">
    <source>
        <dbReference type="Proteomes" id="UP000515788"/>
    </source>
</evidence>
<comment type="similarity">
    <text evidence="8">Belongs to the class-III pyridoxal-phosphate-dependent aminotransferase family.</text>
</comment>
<keyword evidence="4" id="KW-0808">Transferase</keyword>
<organism evidence="9 10">
    <name type="scientific">Torulaspora globosa</name>
    <dbReference type="NCBI Taxonomy" id="48254"/>
    <lineage>
        <taxon>Eukaryota</taxon>
        <taxon>Fungi</taxon>
        <taxon>Dikarya</taxon>
        <taxon>Ascomycota</taxon>
        <taxon>Saccharomycotina</taxon>
        <taxon>Saccharomycetes</taxon>
        <taxon>Saccharomycetales</taxon>
        <taxon>Saccharomycetaceae</taxon>
        <taxon>Torulaspora</taxon>
    </lineage>
</organism>
<evidence type="ECO:0000256" key="4">
    <source>
        <dbReference type="ARBA" id="ARBA00022679"/>
    </source>
</evidence>
<accession>A0A7G3ZHX0</accession>
<dbReference type="GO" id="GO:0009102">
    <property type="term" value="P:biotin biosynthetic process"/>
    <property type="evidence" value="ECO:0007669"/>
    <property type="project" value="UniProtKB-UniPathway"/>
</dbReference>
<dbReference type="GO" id="GO:0005739">
    <property type="term" value="C:mitochondrion"/>
    <property type="evidence" value="ECO:0007669"/>
    <property type="project" value="TreeGrafter"/>
</dbReference>
<dbReference type="Proteomes" id="UP000515788">
    <property type="component" value="Chromosome 5"/>
</dbReference>
<dbReference type="NCBIfam" id="TIGR00508">
    <property type="entry name" value="bioA"/>
    <property type="match status" value="1"/>
</dbReference>
<evidence type="ECO:0000313" key="9">
    <source>
        <dbReference type="EMBL" id="QLL33106.1"/>
    </source>
</evidence>
<evidence type="ECO:0000256" key="1">
    <source>
        <dbReference type="ARBA" id="ARBA00001933"/>
    </source>
</evidence>
<dbReference type="CDD" id="cd00610">
    <property type="entry name" value="OAT_like"/>
    <property type="match status" value="1"/>
</dbReference>
<dbReference type="Gene3D" id="3.40.640.10">
    <property type="entry name" value="Type I PLP-dependent aspartate aminotransferase-like (Major domain)"/>
    <property type="match status" value="1"/>
</dbReference>
<comment type="cofactor">
    <cofactor evidence="1">
        <name>pyridoxal 5'-phosphate</name>
        <dbReference type="ChEBI" id="CHEBI:597326"/>
    </cofactor>
</comment>
<dbReference type="GO" id="GO:0004015">
    <property type="term" value="F:adenosylmethionine-8-amino-7-oxononanoate transaminase activity"/>
    <property type="evidence" value="ECO:0007669"/>
    <property type="project" value="InterPro"/>
</dbReference>
<keyword evidence="10" id="KW-1185">Reference proteome</keyword>
<keyword evidence="5" id="KW-0949">S-adenosyl-L-methionine</keyword>
<dbReference type="Pfam" id="PF00202">
    <property type="entry name" value="Aminotran_3"/>
    <property type="match status" value="1"/>
</dbReference>
<name>A0A7G3ZHX0_9SACH</name>
<dbReference type="InterPro" id="IPR015421">
    <property type="entry name" value="PyrdxlP-dep_Trfase_major"/>
</dbReference>
<proteinExistence type="inferred from homology"/>
<dbReference type="HAMAP" id="MF_00834">
    <property type="entry name" value="BioA"/>
    <property type="match status" value="1"/>
</dbReference>
<evidence type="ECO:0000256" key="5">
    <source>
        <dbReference type="ARBA" id="ARBA00022691"/>
    </source>
</evidence>